<dbReference type="Proteomes" id="UP000095705">
    <property type="component" value="Plasmid pACMP1"/>
</dbReference>
<protein>
    <recommendedName>
        <fullName evidence="2">DUF397 domain-containing protein</fullName>
    </recommendedName>
</protein>
<evidence type="ECO:0000313" key="4">
    <source>
        <dbReference type="Proteomes" id="UP000095705"/>
    </source>
</evidence>
<comment type="caution">
    <text evidence="3">The sequence shown here is derived from an EMBL/GenBank/DDBJ whole genome shotgun (WGS) entry which is preliminary data.</text>
</comment>
<dbReference type="EMBL" id="MEHK01000005">
    <property type="protein sequence ID" value="OEJ21086.1"/>
    <property type="molecule type" value="Genomic_DNA"/>
</dbReference>
<dbReference type="RefSeq" id="WP_069917974.1">
    <property type="nucleotide sequence ID" value="NZ_CM007203.1"/>
</dbReference>
<evidence type="ECO:0000313" key="3">
    <source>
        <dbReference type="EMBL" id="OEJ21086.1"/>
    </source>
</evidence>
<dbReference type="AlphaFoldDB" id="A0A1E5NXU4"/>
<organism evidence="3 4">
    <name type="scientific">Streptomyces subrutilus</name>
    <dbReference type="NCBI Taxonomy" id="36818"/>
    <lineage>
        <taxon>Bacteria</taxon>
        <taxon>Bacillati</taxon>
        <taxon>Actinomycetota</taxon>
        <taxon>Actinomycetes</taxon>
        <taxon>Kitasatosporales</taxon>
        <taxon>Streptomycetaceae</taxon>
        <taxon>Streptomyces</taxon>
    </lineage>
</organism>
<feature type="compositionally biased region" description="Polar residues" evidence="1">
    <location>
        <begin position="1"/>
        <end position="13"/>
    </location>
</feature>
<evidence type="ECO:0000259" key="2">
    <source>
        <dbReference type="Pfam" id="PF04149"/>
    </source>
</evidence>
<reference evidence="3 4" key="1">
    <citation type="submission" date="2016-08" db="EMBL/GenBank/DDBJ databases">
        <title>The complete genome of Streptomyces subrutilus 10-1-1.</title>
        <authorList>
            <person name="Chen X."/>
        </authorList>
    </citation>
    <scope>NUCLEOTIDE SEQUENCE [LARGE SCALE GENOMIC DNA]</scope>
    <source>
        <strain evidence="3 4">10-1-1</strain>
        <plasmid evidence="4">pacmp1</plasmid>
    </source>
</reference>
<dbReference type="OrthoDB" id="3430276at2"/>
<feature type="region of interest" description="Disordered" evidence="1">
    <location>
        <begin position="1"/>
        <end position="30"/>
    </location>
</feature>
<geneLocation type="plasmid" evidence="4">
    <name>pacmp1</name>
</geneLocation>
<accession>A0A1E5NXU4</accession>
<sequence>MSPSPTRTTTFNGVTLPPAQWRKSSRSGGNDNCVEIADFRGTKHAGIAIRDSKVLEGPALLLSPATFLTFVQHAAEVETSI</sequence>
<dbReference type="InterPro" id="IPR007278">
    <property type="entry name" value="DUF397"/>
</dbReference>
<dbReference type="Pfam" id="PF04149">
    <property type="entry name" value="DUF397"/>
    <property type="match status" value="1"/>
</dbReference>
<proteinExistence type="predicted"/>
<gene>
    <name evidence="3" type="ORF">BGK67_34910</name>
</gene>
<evidence type="ECO:0000256" key="1">
    <source>
        <dbReference type="SAM" id="MobiDB-lite"/>
    </source>
</evidence>
<name>A0A1E5NXU4_9ACTN</name>
<keyword evidence="4" id="KW-1185">Reference proteome</keyword>
<keyword evidence="3" id="KW-0614">Plasmid</keyword>
<feature type="domain" description="DUF397" evidence="2">
    <location>
        <begin position="19"/>
        <end position="74"/>
    </location>
</feature>